<dbReference type="InterPro" id="IPR043129">
    <property type="entry name" value="ATPase_NBD"/>
</dbReference>
<evidence type="ECO:0000313" key="2">
    <source>
        <dbReference type="EMBL" id="CAG8814109.1"/>
    </source>
</evidence>
<dbReference type="Proteomes" id="UP000789901">
    <property type="component" value="Unassembled WGS sequence"/>
</dbReference>
<accession>A0ABN7W3G0</accession>
<evidence type="ECO:0000256" key="1">
    <source>
        <dbReference type="RuleBase" id="RU000487"/>
    </source>
</evidence>
<sequence>MTERKVLVLDNGANTIKAGYALFSQQPKIIPNCRVTRGKGDKKTFIGDQFSSCTDFSGLYYRLPFEKGFLTNWEVEKGIWDRIFSKDVLDCDPQKTSLLITEPCFNLPNIQRTYDEMIFEVYEFQSYCRTIAPWLCIQNDISSLYPNRPQNLAEPPDCVLVVDSGYSFTHIVPFVMGRPILPAIRRINIGGKLLTNHLKEIVSFRYWDMMDQTYVMNEVKETCCYVSQDFLADLETCRKNTRDNPILQEYVLPDFSRNTKGYIREKKCVAEIYDQSDEQVLYMNNERFTVPEILFNPTDIGMNQAGIPEVIVEAINATHPAYLKKSKNHLISKKDYLVVTDDSNLGLIFINLSLEMFPFPVNDVDLHGLFYGNIVLVGGNSLFSGYKERVEKDLRVLAPSEFEVKVGIPEDPITYAWNGGRQFASTPEFDERLVTRSEYMEYGSNICLRKFGLGGDEIDE</sequence>
<reference evidence="2 3" key="1">
    <citation type="submission" date="2021-06" db="EMBL/GenBank/DDBJ databases">
        <authorList>
            <person name="Kallberg Y."/>
            <person name="Tangrot J."/>
            <person name="Rosling A."/>
        </authorList>
    </citation>
    <scope>NUCLEOTIDE SEQUENCE [LARGE SCALE GENOMIC DNA]</scope>
    <source>
        <strain evidence="2 3">120-4 pot B 10/14</strain>
    </source>
</reference>
<dbReference type="Gene3D" id="3.30.420.40">
    <property type="match status" value="4"/>
</dbReference>
<dbReference type="Gene3D" id="2.30.36.70">
    <property type="entry name" value="Actin, Chain A, domain 2"/>
    <property type="match status" value="1"/>
</dbReference>
<feature type="non-terminal residue" evidence="2">
    <location>
        <position position="460"/>
    </location>
</feature>
<dbReference type="InterPro" id="IPR004000">
    <property type="entry name" value="Actin"/>
</dbReference>
<dbReference type="Pfam" id="PF00022">
    <property type="entry name" value="Actin"/>
    <property type="match status" value="2"/>
</dbReference>
<evidence type="ECO:0000313" key="3">
    <source>
        <dbReference type="Proteomes" id="UP000789901"/>
    </source>
</evidence>
<comment type="caution">
    <text evidence="2">The sequence shown here is derived from an EMBL/GenBank/DDBJ whole genome shotgun (WGS) entry which is preliminary data.</text>
</comment>
<dbReference type="SUPFAM" id="SSF53067">
    <property type="entry name" value="Actin-like ATPase domain"/>
    <property type="match status" value="2"/>
</dbReference>
<dbReference type="CDD" id="cd10210">
    <property type="entry name" value="ASKHA_NBD_Arp6"/>
    <property type="match status" value="1"/>
</dbReference>
<comment type="similarity">
    <text evidence="1">Belongs to the actin family.</text>
</comment>
<proteinExistence type="inferred from homology"/>
<protein>
    <submittedName>
        <fullName evidence="2">41241_t:CDS:1</fullName>
    </submittedName>
</protein>
<name>A0ABN7W3G0_GIGMA</name>
<dbReference type="EMBL" id="CAJVQB010029484">
    <property type="protein sequence ID" value="CAG8814109.1"/>
    <property type="molecule type" value="Genomic_DNA"/>
</dbReference>
<dbReference type="SMART" id="SM00268">
    <property type="entry name" value="ACTIN"/>
    <property type="match status" value="1"/>
</dbReference>
<dbReference type="PANTHER" id="PTHR11937">
    <property type="entry name" value="ACTIN"/>
    <property type="match status" value="1"/>
</dbReference>
<organism evidence="2 3">
    <name type="scientific">Gigaspora margarita</name>
    <dbReference type="NCBI Taxonomy" id="4874"/>
    <lineage>
        <taxon>Eukaryota</taxon>
        <taxon>Fungi</taxon>
        <taxon>Fungi incertae sedis</taxon>
        <taxon>Mucoromycota</taxon>
        <taxon>Glomeromycotina</taxon>
        <taxon>Glomeromycetes</taxon>
        <taxon>Diversisporales</taxon>
        <taxon>Gigasporaceae</taxon>
        <taxon>Gigaspora</taxon>
    </lineage>
</organism>
<keyword evidence="3" id="KW-1185">Reference proteome</keyword>
<gene>
    <name evidence="2" type="ORF">GMARGA_LOCUS25962</name>
</gene>
<dbReference type="Gene3D" id="3.90.640.10">
    <property type="entry name" value="Actin, Chain A, domain 4"/>
    <property type="match status" value="1"/>
</dbReference>